<evidence type="ECO:0000313" key="2">
    <source>
        <dbReference type="Proteomes" id="UP001596415"/>
    </source>
</evidence>
<reference evidence="2" key="1">
    <citation type="journal article" date="2019" name="Int. J. Syst. Evol. Microbiol.">
        <title>The Global Catalogue of Microorganisms (GCM) 10K type strain sequencing project: providing services to taxonomists for standard genome sequencing and annotation.</title>
        <authorList>
            <consortium name="The Broad Institute Genomics Platform"/>
            <consortium name="The Broad Institute Genome Sequencing Center for Infectious Disease"/>
            <person name="Wu L."/>
            <person name="Ma J."/>
        </authorList>
    </citation>
    <scope>NUCLEOTIDE SEQUENCE [LARGE SCALE GENOMIC DNA]</scope>
    <source>
        <strain evidence="2">CGMCC 1.16306</strain>
    </source>
</reference>
<comment type="caution">
    <text evidence="1">The sequence shown here is derived from an EMBL/GenBank/DDBJ whole genome shotgun (WGS) entry which is preliminary data.</text>
</comment>
<evidence type="ECO:0000313" key="1">
    <source>
        <dbReference type="EMBL" id="MFC7357609.1"/>
    </source>
</evidence>
<sequence>MRTLVIFVSTLFCLNTIVGQTARFEEAPLNPKPLEALKFVVPSDIKGDVAYYAGKFYDNDRKQLLEDGSSFTKYSQWSKEEAYKEKSPYMQFNTKGQLTEYIINNSSSLRYVYEYDSKGNLIKKQYQNDITTYEYDKKGRLDTEYRTFSTTDRTVSIKYTYKQENDLLKITKTSTYPDGIETEEFHFKDGRKVYEKSALSVESICEPDGKGNCVSKKYIKDNRIEKVHYNVVYRDHMKPEYVVVRDIRANQYAVSIPQIEIEGSIINLPMDRLKEDVLIYLPNTKQYLIANDFYDSKITKENPVPVEILQSNSPYLGIWYSETFPVFLKNGSREGIIKNGDSNYTLFYDQEEEKYFYIDKNTKGIPKEFINFKVIDAPLVMYMGENLQDNMTLIKGAKQYFTYGWSSKPLNEKEAILFYENTPLYIVPIIPKPEPLKIYAGRNYKGEKYE</sequence>
<dbReference type="RefSeq" id="WP_380217453.1">
    <property type="nucleotide sequence ID" value="NZ_JBHTBN010000003.1"/>
</dbReference>
<name>A0ABW2MTN3_9FLAO</name>
<organism evidence="1 2">
    <name type="scientific">Jejudonia soesokkakensis</name>
    <dbReference type="NCBI Taxonomy" id="1323432"/>
    <lineage>
        <taxon>Bacteria</taxon>
        <taxon>Pseudomonadati</taxon>
        <taxon>Bacteroidota</taxon>
        <taxon>Flavobacteriia</taxon>
        <taxon>Flavobacteriales</taxon>
        <taxon>Flavobacteriaceae</taxon>
        <taxon>Jejudonia</taxon>
    </lineage>
</organism>
<proteinExistence type="predicted"/>
<dbReference type="EMBL" id="JBHTBN010000003">
    <property type="protein sequence ID" value="MFC7357609.1"/>
    <property type="molecule type" value="Genomic_DNA"/>
</dbReference>
<dbReference type="Gene3D" id="2.180.10.10">
    <property type="entry name" value="RHS repeat-associated core"/>
    <property type="match status" value="1"/>
</dbReference>
<keyword evidence="2" id="KW-1185">Reference proteome</keyword>
<accession>A0ABW2MTN3</accession>
<dbReference type="Proteomes" id="UP001596415">
    <property type="component" value="Unassembled WGS sequence"/>
</dbReference>
<evidence type="ECO:0008006" key="3">
    <source>
        <dbReference type="Google" id="ProtNLM"/>
    </source>
</evidence>
<gene>
    <name evidence="1" type="ORF">ACFQO1_07915</name>
</gene>
<protein>
    <recommendedName>
        <fullName evidence="3">YD repeat-containing protein</fullName>
    </recommendedName>
</protein>